<organism evidence="7 8">
    <name type="scientific">endosymbiont of Riftia pachyptila</name>
    <name type="common">vent Ph05</name>
    <dbReference type="NCBI Taxonomy" id="1048808"/>
    <lineage>
        <taxon>Bacteria</taxon>
        <taxon>Pseudomonadati</taxon>
        <taxon>Pseudomonadota</taxon>
        <taxon>Gammaproteobacteria</taxon>
        <taxon>sulfur-oxidizing symbionts</taxon>
    </lineage>
</organism>
<keyword evidence="8" id="KW-1185">Reference proteome</keyword>
<evidence type="ECO:0000259" key="6">
    <source>
        <dbReference type="PROSITE" id="PS51217"/>
    </source>
</evidence>
<dbReference type="GO" id="GO:0016787">
    <property type="term" value="F:hydrolase activity"/>
    <property type="evidence" value="ECO:0007669"/>
    <property type="project" value="UniProtKB-KW"/>
</dbReference>
<dbReference type="SUPFAM" id="SSF52540">
    <property type="entry name" value="P-loop containing nucleoside triphosphate hydrolases"/>
    <property type="match status" value="1"/>
</dbReference>
<dbReference type="GO" id="GO:0033202">
    <property type="term" value="C:DNA helicase complex"/>
    <property type="evidence" value="ECO:0007669"/>
    <property type="project" value="TreeGrafter"/>
</dbReference>
<dbReference type="InterPro" id="IPR000212">
    <property type="entry name" value="DNA_helicase_UvrD/REP"/>
</dbReference>
<dbReference type="GO" id="GO:0043138">
    <property type="term" value="F:3'-5' DNA helicase activity"/>
    <property type="evidence" value="ECO:0007669"/>
    <property type="project" value="TreeGrafter"/>
</dbReference>
<evidence type="ECO:0000313" key="8">
    <source>
        <dbReference type="Proteomes" id="UP000004491"/>
    </source>
</evidence>
<dbReference type="AlphaFoldDB" id="G2D9V1"/>
<name>G2D9V1_9GAMM</name>
<accession>G2D9V1</accession>
<evidence type="ECO:0000256" key="5">
    <source>
        <dbReference type="ARBA" id="ARBA00034923"/>
    </source>
</evidence>
<proteinExistence type="predicted"/>
<gene>
    <name evidence="7" type="primary">uvrD'</name>
    <name evidence="7" type="ORF">Rifp1Sym_ae00500</name>
</gene>
<sequence>MPASQLIRLEQNYRSTGNILNAANALIARNPSRLGKNLWTEDGEGEPINLYAAFNEVDEARFVIERIRQFTSEDHARADCAILYRTTAQSRLFEEALIQAGTPYRVYGGLRFFERAEIRDALAYLRLLNNPQDDAAFERAVNQPPRGIGPKTLDGVRAHARDFDCSLWQASVDLLKGGAMPKRASNALQGFLDLIEELQVESRDMALSDKVAQALAMSRLPEHFEKSRDGKGQDRKENLEELVNACRQFSWEAHEDEELDELSTFLAHAALEAGEAQGDAFDDCVQLDDAALRQGAGVPAGVPGGAGGGAVSPQHVGG</sequence>
<reference evidence="7" key="1">
    <citation type="journal article" date="2011" name="ISME J.">
        <title>The endosymbionts of the deep-sea tubeworms Riftia pachyptila and Tevnia jerichonana share an identical physiology as revealed by proteogenomic analyses.</title>
        <authorList>
            <person name="Gardebrecht A."/>
            <person name="Markert S."/>
            <person name="Felbeck H."/>
            <person name="Thuermer A."/>
            <person name="Albrecht D."/>
            <person name="Wollherr A."/>
            <person name="Kabisch J."/>
            <person name="Lehmann R."/>
            <person name="Daniel R."/>
            <person name="Liesegang H."/>
            <person name="Hecker M."/>
            <person name="Sievert S.M."/>
            <person name="Schweder T."/>
        </authorList>
    </citation>
    <scope>NUCLEOTIDE SEQUENCE [LARGE SCALE GENOMIC DNA]</scope>
</reference>
<evidence type="ECO:0000256" key="3">
    <source>
        <dbReference type="ARBA" id="ARBA00022806"/>
    </source>
</evidence>
<protein>
    <recommendedName>
        <fullName evidence="5">DNA 3'-5' helicase II</fullName>
    </recommendedName>
</protein>
<evidence type="ECO:0000313" key="7">
    <source>
        <dbReference type="EMBL" id="EGV52653.1"/>
    </source>
</evidence>
<keyword evidence="2 7" id="KW-0378">Hydrolase</keyword>
<dbReference type="PANTHER" id="PTHR11070:SF2">
    <property type="entry name" value="ATP-DEPENDENT DNA HELICASE SRS2"/>
    <property type="match status" value="1"/>
</dbReference>
<comment type="caution">
    <text evidence="7">The sequence shown here is derived from an EMBL/GenBank/DDBJ whole genome shotgun (WGS) entry which is preliminary data.</text>
</comment>
<dbReference type="EMBL" id="AFOC01000005">
    <property type="protein sequence ID" value="EGV52653.1"/>
    <property type="molecule type" value="Genomic_DNA"/>
</dbReference>
<dbReference type="PANTHER" id="PTHR11070">
    <property type="entry name" value="UVRD / RECB / PCRA DNA HELICASE FAMILY MEMBER"/>
    <property type="match status" value="1"/>
</dbReference>
<dbReference type="InterPro" id="IPR027417">
    <property type="entry name" value="P-loop_NTPase"/>
</dbReference>
<dbReference type="Pfam" id="PF13361">
    <property type="entry name" value="UvrD_C"/>
    <property type="match status" value="1"/>
</dbReference>
<keyword evidence="4" id="KW-0067">ATP-binding</keyword>
<dbReference type="Gene3D" id="1.10.486.10">
    <property type="entry name" value="PCRA, domain 4"/>
    <property type="match status" value="1"/>
</dbReference>
<keyword evidence="1" id="KW-0547">Nucleotide-binding</keyword>
<dbReference type="GO" id="GO:0005829">
    <property type="term" value="C:cytosol"/>
    <property type="evidence" value="ECO:0007669"/>
    <property type="project" value="TreeGrafter"/>
</dbReference>
<dbReference type="PROSITE" id="PS51217">
    <property type="entry name" value="UVRD_HELICASE_CTER"/>
    <property type="match status" value="1"/>
</dbReference>
<evidence type="ECO:0000256" key="4">
    <source>
        <dbReference type="ARBA" id="ARBA00022840"/>
    </source>
</evidence>
<evidence type="ECO:0000256" key="2">
    <source>
        <dbReference type="ARBA" id="ARBA00022801"/>
    </source>
</evidence>
<evidence type="ECO:0000256" key="1">
    <source>
        <dbReference type="ARBA" id="ARBA00022741"/>
    </source>
</evidence>
<dbReference type="GO" id="GO:0005524">
    <property type="term" value="F:ATP binding"/>
    <property type="evidence" value="ECO:0007669"/>
    <property type="project" value="UniProtKB-KW"/>
</dbReference>
<dbReference type="PATRIC" id="fig|1048808.3.peg.334"/>
<dbReference type="GO" id="GO:0003677">
    <property type="term" value="F:DNA binding"/>
    <property type="evidence" value="ECO:0007669"/>
    <property type="project" value="InterPro"/>
</dbReference>
<dbReference type="Gene3D" id="3.40.50.300">
    <property type="entry name" value="P-loop containing nucleotide triphosphate hydrolases"/>
    <property type="match status" value="1"/>
</dbReference>
<dbReference type="InterPro" id="IPR014017">
    <property type="entry name" value="DNA_helicase_UvrD-like_C"/>
</dbReference>
<keyword evidence="3 7" id="KW-0347">Helicase</keyword>
<dbReference type="GO" id="GO:0000725">
    <property type="term" value="P:recombinational repair"/>
    <property type="evidence" value="ECO:0007669"/>
    <property type="project" value="TreeGrafter"/>
</dbReference>
<dbReference type="Proteomes" id="UP000004491">
    <property type="component" value="Unassembled WGS sequence"/>
</dbReference>
<feature type="domain" description="UvrD-like helicase C-terminal" evidence="6">
    <location>
        <begin position="17"/>
        <end position="272"/>
    </location>
</feature>